<proteinExistence type="predicted"/>
<dbReference type="PANTHER" id="PTHR14553">
    <property type="entry name" value="UNCHARACTERIZED PROTEIN C1ORF50"/>
    <property type="match status" value="1"/>
</dbReference>
<dbReference type="EMBL" id="JBBCAQ010000034">
    <property type="protein sequence ID" value="KAK7579576.1"/>
    <property type="molecule type" value="Genomic_DNA"/>
</dbReference>
<dbReference type="Pfam" id="PF10504">
    <property type="entry name" value="DUF2452"/>
    <property type="match status" value="1"/>
</dbReference>
<protein>
    <submittedName>
        <fullName evidence="1">Uncharacterized protein</fullName>
    </submittedName>
</protein>
<organism evidence="1 2">
    <name type="scientific">Parthenolecanium corni</name>
    <dbReference type="NCBI Taxonomy" id="536013"/>
    <lineage>
        <taxon>Eukaryota</taxon>
        <taxon>Metazoa</taxon>
        <taxon>Ecdysozoa</taxon>
        <taxon>Arthropoda</taxon>
        <taxon>Hexapoda</taxon>
        <taxon>Insecta</taxon>
        <taxon>Pterygota</taxon>
        <taxon>Neoptera</taxon>
        <taxon>Paraneoptera</taxon>
        <taxon>Hemiptera</taxon>
        <taxon>Sternorrhyncha</taxon>
        <taxon>Coccoidea</taxon>
        <taxon>Coccidae</taxon>
        <taxon>Parthenolecanium</taxon>
    </lineage>
</organism>
<name>A0AAN9TAM6_9HEMI</name>
<sequence>MSQEDTGDSAINKMVSLIIERSKSGSANLSNPTLAEKVEPGYLVRLASEIENANNFVFHAACGQLKIIEEQMNSLRKRALRILIDTKLSSTLNSLPCNFSKIPGHVYSVYQKPDSTYYISMISPEEWSYNSPHRFVGSYKFESCMKWSPVDENSASSAILCWIRNDEEENFTLADASANLGI</sequence>
<dbReference type="AlphaFoldDB" id="A0AAN9TAM6"/>
<accession>A0AAN9TAM6</accession>
<reference evidence="1 2" key="1">
    <citation type="submission" date="2024-03" db="EMBL/GenBank/DDBJ databases">
        <title>Adaptation during the transition from Ophiocordyceps entomopathogen to insect associate is accompanied by gene loss and intensified selection.</title>
        <authorList>
            <person name="Ward C.M."/>
            <person name="Onetto C.A."/>
            <person name="Borneman A.R."/>
        </authorList>
    </citation>
    <scope>NUCLEOTIDE SEQUENCE [LARGE SCALE GENOMIC DNA]</scope>
    <source>
        <strain evidence="1">AWRI1</strain>
        <tissue evidence="1">Single Adult Female</tissue>
    </source>
</reference>
<evidence type="ECO:0000313" key="2">
    <source>
        <dbReference type="Proteomes" id="UP001367676"/>
    </source>
</evidence>
<dbReference type="Proteomes" id="UP001367676">
    <property type="component" value="Unassembled WGS sequence"/>
</dbReference>
<comment type="caution">
    <text evidence="1">The sequence shown here is derived from an EMBL/GenBank/DDBJ whole genome shotgun (WGS) entry which is preliminary data.</text>
</comment>
<keyword evidence="2" id="KW-1185">Reference proteome</keyword>
<gene>
    <name evidence="1" type="ORF">V9T40_000205</name>
</gene>
<evidence type="ECO:0000313" key="1">
    <source>
        <dbReference type="EMBL" id="KAK7579576.1"/>
    </source>
</evidence>
<dbReference type="PANTHER" id="PTHR14553:SF1">
    <property type="entry name" value="SIMILAR TO CHROMOSOME 1 OPEN READING FRAME 50"/>
    <property type="match status" value="1"/>
</dbReference>
<dbReference type="InterPro" id="IPR019534">
    <property type="entry name" value="DUF2452"/>
</dbReference>